<evidence type="ECO:0000256" key="1">
    <source>
        <dbReference type="ARBA" id="ARBA00004123"/>
    </source>
</evidence>
<dbReference type="SUPFAM" id="SSF47095">
    <property type="entry name" value="HMG-box"/>
    <property type="match status" value="1"/>
</dbReference>
<dbReference type="InterPro" id="IPR036910">
    <property type="entry name" value="HMG_box_dom_sf"/>
</dbReference>
<feature type="compositionally biased region" description="Low complexity" evidence="7">
    <location>
        <begin position="21"/>
        <end position="30"/>
    </location>
</feature>
<evidence type="ECO:0000256" key="3">
    <source>
        <dbReference type="ARBA" id="ARBA00023125"/>
    </source>
</evidence>
<evidence type="ECO:0000256" key="4">
    <source>
        <dbReference type="ARBA" id="ARBA00023163"/>
    </source>
</evidence>
<keyword evidence="10" id="KW-1185">Reference proteome</keyword>
<name>A0A4S2KGE6_9HYME</name>
<organism evidence="9 10">
    <name type="scientific">Temnothorax longispinosus</name>
    <dbReference type="NCBI Taxonomy" id="300112"/>
    <lineage>
        <taxon>Eukaryota</taxon>
        <taxon>Metazoa</taxon>
        <taxon>Ecdysozoa</taxon>
        <taxon>Arthropoda</taxon>
        <taxon>Hexapoda</taxon>
        <taxon>Insecta</taxon>
        <taxon>Pterygota</taxon>
        <taxon>Neoptera</taxon>
        <taxon>Endopterygota</taxon>
        <taxon>Hymenoptera</taxon>
        <taxon>Apocrita</taxon>
        <taxon>Aculeata</taxon>
        <taxon>Formicoidea</taxon>
        <taxon>Formicidae</taxon>
        <taxon>Myrmicinae</taxon>
        <taxon>Temnothorax</taxon>
    </lineage>
</organism>
<dbReference type="Pfam" id="PF12444">
    <property type="entry name" value="Sox_N"/>
    <property type="match status" value="1"/>
</dbReference>
<dbReference type="InterPro" id="IPR050917">
    <property type="entry name" value="SOX_TF"/>
</dbReference>
<evidence type="ECO:0000259" key="8">
    <source>
        <dbReference type="PROSITE" id="PS50118"/>
    </source>
</evidence>
<dbReference type="PANTHER" id="PTHR45803:SF5">
    <property type="entry name" value="SOX100B"/>
    <property type="match status" value="1"/>
</dbReference>
<dbReference type="PANTHER" id="PTHR45803">
    <property type="entry name" value="SOX100B"/>
    <property type="match status" value="1"/>
</dbReference>
<keyword evidence="2" id="KW-0805">Transcription regulation</keyword>
<evidence type="ECO:0000313" key="9">
    <source>
        <dbReference type="EMBL" id="TGZ48036.1"/>
    </source>
</evidence>
<evidence type="ECO:0000256" key="5">
    <source>
        <dbReference type="ARBA" id="ARBA00023242"/>
    </source>
</evidence>
<keyword evidence="3 6" id="KW-0238">DNA-binding</keyword>
<comment type="caution">
    <text evidence="9">The sequence shown here is derived from an EMBL/GenBank/DDBJ whole genome shotgun (WGS) entry which is preliminary data.</text>
</comment>
<dbReference type="Proteomes" id="UP000310200">
    <property type="component" value="Unassembled WGS sequence"/>
</dbReference>
<proteinExistence type="predicted"/>
<dbReference type="Pfam" id="PF00505">
    <property type="entry name" value="HMG_box"/>
    <property type="match status" value="1"/>
</dbReference>
<dbReference type="GO" id="GO:0000978">
    <property type="term" value="F:RNA polymerase II cis-regulatory region sequence-specific DNA binding"/>
    <property type="evidence" value="ECO:0007669"/>
    <property type="project" value="TreeGrafter"/>
</dbReference>
<gene>
    <name evidence="9" type="ORF">DBV15_05745</name>
</gene>
<feature type="domain" description="HMG box" evidence="8">
    <location>
        <begin position="84"/>
        <end position="152"/>
    </location>
</feature>
<dbReference type="InterPro" id="IPR022151">
    <property type="entry name" value="Sox_N"/>
</dbReference>
<feature type="region of interest" description="Disordered" evidence="7">
    <location>
        <begin position="1"/>
        <end position="30"/>
    </location>
</feature>
<dbReference type="GO" id="GO:0005634">
    <property type="term" value="C:nucleus"/>
    <property type="evidence" value="ECO:0007669"/>
    <property type="project" value="UniProtKB-SubCell"/>
</dbReference>
<dbReference type="PROSITE" id="PS50118">
    <property type="entry name" value="HMG_BOX_2"/>
    <property type="match status" value="1"/>
</dbReference>
<feature type="compositionally biased region" description="Polar residues" evidence="7">
    <location>
        <begin position="161"/>
        <end position="185"/>
    </location>
</feature>
<dbReference type="EMBL" id="QBLH01002572">
    <property type="protein sequence ID" value="TGZ48036.1"/>
    <property type="molecule type" value="Genomic_DNA"/>
</dbReference>
<feature type="region of interest" description="Disordered" evidence="7">
    <location>
        <begin position="145"/>
        <end position="232"/>
    </location>
</feature>
<dbReference type="InterPro" id="IPR009071">
    <property type="entry name" value="HMG_box_dom"/>
</dbReference>
<dbReference type="FunFam" id="1.10.30.10:FF:000004">
    <property type="entry name" value="Transcription factor SOX-10"/>
    <property type="match status" value="1"/>
</dbReference>
<keyword evidence="4" id="KW-0804">Transcription</keyword>
<evidence type="ECO:0000256" key="2">
    <source>
        <dbReference type="ARBA" id="ARBA00023015"/>
    </source>
</evidence>
<evidence type="ECO:0000256" key="6">
    <source>
        <dbReference type="PROSITE-ProRule" id="PRU00267"/>
    </source>
</evidence>
<dbReference type="CDD" id="cd22031">
    <property type="entry name" value="HMG-box_SoxE"/>
    <property type="match status" value="1"/>
</dbReference>
<dbReference type="SMART" id="SM00398">
    <property type="entry name" value="HMG"/>
    <property type="match status" value="1"/>
</dbReference>
<feature type="compositionally biased region" description="Low complexity" evidence="7">
    <location>
        <begin position="197"/>
        <end position="219"/>
    </location>
</feature>
<protein>
    <submittedName>
        <fullName evidence="9">Transcription factor SOX-8</fullName>
    </submittedName>
</protein>
<sequence>MKMNDVKPESSGASISPAVGNNNNNNNSINGNNKASATAVAAATVAANGGEGISAAVAKVLQGYDWTLVPVATKGSGDKRAAHVKRPMNAFMVWAQAARRKLADQYPQLHNAELSKTLGKLWRLLSDNDKKPFIEEADRLRVIHKREHPDYKYQPRRRKQNGPSSGRESSPTRSQSNVTFSVTRSMKQEDMSPRGVQGPNSPQSGVSSSPPTTPGQGLSPPTPPTTPRGQHYINQTLDSQSNQLPQNNTVYYQELVSGTPSSESPHQQPAVDLRYIEVGDGLPGEENQLNGLGTLGGLGLNLPVNFQECEVESNELDQYLPPQTSTPIHQYPPVQVTTASQWLLNRYEEEIERPIKRHCSEQAIAEVSSWEDRTQEMVRYHELQPPLPPVQYISAHNAHHSHASTQMGHPHVSTPYAQYAHRYVSGIETWPNYM</sequence>
<feature type="DNA-binding region" description="HMG box" evidence="6">
    <location>
        <begin position="84"/>
        <end position="152"/>
    </location>
</feature>
<keyword evidence="5 6" id="KW-0539">Nucleus</keyword>
<evidence type="ECO:0000313" key="10">
    <source>
        <dbReference type="Proteomes" id="UP000310200"/>
    </source>
</evidence>
<dbReference type="Gene3D" id="1.10.30.10">
    <property type="entry name" value="High mobility group box domain"/>
    <property type="match status" value="1"/>
</dbReference>
<comment type="subcellular location">
    <subcellularLocation>
        <location evidence="1">Nucleus</location>
    </subcellularLocation>
</comment>
<reference evidence="9 10" key="1">
    <citation type="journal article" date="2019" name="Philos. Trans. R. Soc. Lond., B, Biol. Sci.">
        <title>Ant behaviour and brain gene expression of defending hosts depend on the ecological success of the intruding social parasite.</title>
        <authorList>
            <person name="Kaur R."/>
            <person name="Stoldt M."/>
            <person name="Jongepier E."/>
            <person name="Feldmeyer B."/>
            <person name="Menzel F."/>
            <person name="Bornberg-Bauer E."/>
            <person name="Foitzik S."/>
        </authorList>
    </citation>
    <scope>NUCLEOTIDE SEQUENCE [LARGE SCALE GENOMIC DNA]</scope>
    <source>
        <tissue evidence="9">Whole body</tissue>
    </source>
</reference>
<accession>A0A4S2KGE6</accession>
<evidence type="ECO:0000256" key="7">
    <source>
        <dbReference type="SAM" id="MobiDB-lite"/>
    </source>
</evidence>
<dbReference type="STRING" id="300112.A0A4S2KGE6"/>
<dbReference type="GO" id="GO:0000981">
    <property type="term" value="F:DNA-binding transcription factor activity, RNA polymerase II-specific"/>
    <property type="evidence" value="ECO:0007669"/>
    <property type="project" value="TreeGrafter"/>
</dbReference>
<dbReference type="AlphaFoldDB" id="A0A4S2KGE6"/>